<evidence type="ECO:0008006" key="4">
    <source>
        <dbReference type="Google" id="ProtNLM"/>
    </source>
</evidence>
<evidence type="ECO:0000313" key="2">
    <source>
        <dbReference type="EMBL" id="RDI25852.1"/>
    </source>
</evidence>
<evidence type="ECO:0000313" key="3">
    <source>
        <dbReference type="Proteomes" id="UP000255265"/>
    </source>
</evidence>
<reference evidence="2 3" key="1">
    <citation type="submission" date="2018-07" db="EMBL/GenBank/DDBJ databases">
        <title>Genomic Encyclopedia of Type Strains, Phase IV (KMG-IV): sequencing the most valuable type-strain genomes for metagenomic binning, comparative biology and taxonomic classification.</title>
        <authorList>
            <person name="Goeker M."/>
        </authorList>
    </citation>
    <scope>NUCLEOTIDE SEQUENCE [LARGE SCALE GENOMIC DNA]</scope>
    <source>
        <strain evidence="2 3">DSM 21352</strain>
    </source>
</reference>
<feature type="region of interest" description="Disordered" evidence="1">
    <location>
        <begin position="45"/>
        <end position="65"/>
    </location>
</feature>
<keyword evidence="3" id="KW-1185">Reference proteome</keyword>
<dbReference type="Proteomes" id="UP000255265">
    <property type="component" value="Unassembled WGS sequence"/>
</dbReference>
<dbReference type="GO" id="GO:0003677">
    <property type="term" value="F:DNA binding"/>
    <property type="evidence" value="ECO:0007669"/>
    <property type="project" value="InterPro"/>
</dbReference>
<dbReference type="InterPro" id="IPR016032">
    <property type="entry name" value="Sig_transdc_resp-reg_C-effctor"/>
</dbReference>
<sequence length="228" mass="24616">MPEVGLSPMAAGLALNPSSLERLERELCELLSTIRAYRGVTGDHASDVSAEASTEEGGTPPPSGLADIIIPSSRQPQATPSSIDLGDRSLGETGWLLIGDCWLLRAPDGYQLRLNICERALLLALAQATDHAISFDAFFQLMENTRVMYGQKPLALTSRRMILMRLMTKLGRSSSPGPLLSVHGWGYRLRVRDELQPAALHSDGPFFRSSLLGGRAQTSPAEKSDASS</sequence>
<accession>A0A370FIQ3</accession>
<name>A0A370FIQ3_9BURK</name>
<gene>
    <name evidence="2" type="ORF">DFR41_1036</name>
</gene>
<organism evidence="2 3">
    <name type="scientific">Pseudacidovorax intermedius</name>
    <dbReference type="NCBI Taxonomy" id="433924"/>
    <lineage>
        <taxon>Bacteria</taxon>
        <taxon>Pseudomonadati</taxon>
        <taxon>Pseudomonadota</taxon>
        <taxon>Betaproteobacteria</taxon>
        <taxon>Burkholderiales</taxon>
        <taxon>Comamonadaceae</taxon>
        <taxon>Pseudacidovorax</taxon>
    </lineage>
</organism>
<dbReference type="AlphaFoldDB" id="A0A370FIQ3"/>
<dbReference type="EMBL" id="QQAV01000003">
    <property type="protein sequence ID" value="RDI25852.1"/>
    <property type="molecule type" value="Genomic_DNA"/>
</dbReference>
<dbReference type="SUPFAM" id="SSF46894">
    <property type="entry name" value="C-terminal effector domain of the bipartite response regulators"/>
    <property type="match status" value="1"/>
</dbReference>
<protein>
    <recommendedName>
        <fullName evidence="4">OmpR/PhoB-type domain-containing protein</fullName>
    </recommendedName>
</protein>
<proteinExistence type="predicted"/>
<dbReference type="OrthoDB" id="9149764at2"/>
<dbReference type="GO" id="GO:0006355">
    <property type="term" value="P:regulation of DNA-templated transcription"/>
    <property type="evidence" value="ECO:0007669"/>
    <property type="project" value="InterPro"/>
</dbReference>
<evidence type="ECO:0000256" key="1">
    <source>
        <dbReference type="SAM" id="MobiDB-lite"/>
    </source>
</evidence>
<comment type="caution">
    <text evidence="2">The sequence shown here is derived from an EMBL/GenBank/DDBJ whole genome shotgun (WGS) entry which is preliminary data.</text>
</comment>
<dbReference type="RefSeq" id="WP_147284331.1">
    <property type="nucleotide sequence ID" value="NZ_QQAV01000003.1"/>
</dbReference>